<accession>A0A1F5GCV2</accession>
<proteinExistence type="predicted"/>
<dbReference type="Proteomes" id="UP000177124">
    <property type="component" value="Unassembled WGS sequence"/>
</dbReference>
<protein>
    <submittedName>
        <fullName evidence="1">Uncharacterized protein</fullName>
    </submittedName>
</protein>
<evidence type="ECO:0000313" key="2">
    <source>
        <dbReference type="Proteomes" id="UP000177124"/>
    </source>
</evidence>
<sequence length="137" mass="15460">MEERRAAPEAIGNLRLIKTERSVSGKHIPLSFERPYLILIEGIARFRLAGIIEFGNPIIRVAISPANNDNSNGSEQIVNWDIRDNWQIEGTDVTLRAFFSKKNLNRNKVGNSIHKVVFIISAPRDTIIKTEPPNINT</sequence>
<reference evidence="1 2" key="1">
    <citation type="journal article" date="2016" name="Nat. Commun.">
        <title>Thousands of microbial genomes shed light on interconnected biogeochemical processes in an aquifer system.</title>
        <authorList>
            <person name="Anantharaman K."/>
            <person name="Brown C.T."/>
            <person name="Hug L.A."/>
            <person name="Sharon I."/>
            <person name="Castelle C.J."/>
            <person name="Probst A.J."/>
            <person name="Thomas B.C."/>
            <person name="Singh A."/>
            <person name="Wilkins M.J."/>
            <person name="Karaoz U."/>
            <person name="Brodie E.L."/>
            <person name="Williams K.H."/>
            <person name="Hubbard S.S."/>
            <person name="Banfield J.F."/>
        </authorList>
    </citation>
    <scope>NUCLEOTIDE SEQUENCE [LARGE SCALE GENOMIC DNA]</scope>
</reference>
<dbReference type="AlphaFoldDB" id="A0A1F5GCV2"/>
<evidence type="ECO:0000313" key="1">
    <source>
        <dbReference type="EMBL" id="OGD89681.1"/>
    </source>
</evidence>
<dbReference type="EMBL" id="MFBF01000068">
    <property type="protein sequence ID" value="OGD89681.1"/>
    <property type="molecule type" value="Genomic_DNA"/>
</dbReference>
<name>A0A1F5GCV2_9BACT</name>
<gene>
    <name evidence="1" type="ORF">A3D07_02820</name>
</gene>
<organism evidence="1 2">
    <name type="scientific">Candidatus Curtissbacteria bacterium RIFCSPHIGHO2_02_FULL_42_15</name>
    <dbReference type="NCBI Taxonomy" id="1797716"/>
    <lineage>
        <taxon>Bacteria</taxon>
        <taxon>Candidatus Curtissiibacteriota</taxon>
    </lineage>
</organism>
<comment type="caution">
    <text evidence="1">The sequence shown here is derived from an EMBL/GenBank/DDBJ whole genome shotgun (WGS) entry which is preliminary data.</text>
</comment>